<evidence type="ECO:0000259" key="1">
    <source>
        <dbReference type="Pfam" id="PF00561"/>
    </source>
</evidence>
<dbReference type="RefSeq" id="WP_261405110.1">
    <property type="nucleotide sequence ID" value="NZ_CP081869.1"/>
</dbReference>
<dbReference type="InterPro" id="IPR000639">
    <property type="entry name" value="Epox_hydrolase-like"/>
</dbReference>
<dbReference type="Pfam" id="PF00561">
    <property type="entry name" value="Abhydrolase_1"/>
    <property type="match status" value="1"/>
</dbReference>
<sequence length="280" mass="29705">MKNFLLETDVITVDGLSIRYAKGGTSKGPPLLLTSPWPQSVQAFHAIWPLLQDVGPLVAVDLPGFGRSQFRADLMTPATMGGFIVKIAEAFGLKRVHAVSPDIGTSAALFAASQKPSMFESVIVGSGGTSMDLVGAGLRSVIEGPLSEIDGGSDGQIVADRIKRLSRNQPPADALEDYRLSSAEGRYKAAAAYVRAYPSDLPRLHDLLPSIKTPTLVISGKTDPLVPPGNGDLLVEGLPHARGEIVDAGHFVWEDEPEIYAGLIVDWVRGGSQSLIAETL</sequence>
<accession>A0A9E6UMJ9</accession>
<dbReference type="AlphaFoldDB" id="A0A9E6UMJ9"/>
<evidence type="ECO:0000313" key="3">
    <source>
        <dbReference type="Proteomes" id="UP000825701"/>
    </source>
</evidence>
<dbReference type="SUPFAM" id="SSF53474">
    <property type="entry name" value="alpha/beta-Hydrolases"/>
    <property type="match status" value="1"/>
</dbReference>
<name>A0A9E6UMJ9_9HYPH</name>
<dbReference type="PANTHER" id="PTHR43798:SF33">
    <property type="entry name" value="HYDROLASE, PUTATIVE (AFU_ORTHOLOGUE AFUA_2G14860)-RELATED"/>
    <property type="match status" value="1"/>
</dbReference>
<dbReference type="KEGG" id="cmet:K6K41_10640"/>
<dbReference type="PANTHER" id="PTHR43798">
    <property type="entry name" value="MONOACYLGLYCEROL LIPASE"/>
    <property type="match status" value="1"/>
</dbReference>
<dbReference type="GO" id="GO:0016787">
    <property type="term" value="F:hydrolase activity"/>
    <property type="evidence" value="ECO:0007669"/>
    <property type="project" value="UniProtKB-KW"/>
</dbReference>
<dbReference type="InterPro" id="IPR000073">
    <property type="entry name" value="AB_hydrolase_1"/>
</dbReference>
<dbReference type="InterPro" id="IPR029058">
    <property type="entry name" value="AB_hydrolase_fold"/>
</dbReference>
<dbReference type="GO" id="GO:0016020">
    <property type="term" value="C:membrane"/>
    <property type="evidence" value="ECO:0007669"/>
    <property type="project" value="TreeGrafter"/>
</dbReference>
<gene>
    <name evidence="2" type="ORF">K6K41_10640</name>
</gene>
<protein>
    <submittedName>
        <fullName evidence="2">Alpha/beta hydrolase</fullName>
    </submittedName>
</protein>
<keyword evidence="2" id="KW-0378">Hydrolase</keyword>
<keyword evidence="3" id="KW-1185">Reference proteome</keyword>
<proteinExistence type="predicted"/>
<organism evidence="2 3">
    <name type="scientific">Chenggangzhangella methanolivorans</name>
    <dbReference type="NCBI Taxonomy" id="1437009"/>
    <lineage>
        <taxon>Bacteria</taxon>
        <taxon>Pseudomonadati</taxon>
        <taxon>Pseudomonadota</taxon>
        <taxon>Alphaproteobacteria</taxon>
        <taxon>Hyphomicrobiales</taxon>
        <taxon>Methylopilaceae</taxon>
        <taxon>Chenggangzhangella</taxon>
    </lineage>
</organism>
<dbReference type="Proteomes" id="UP000825701">
    <property type="component" value="Chromosome"/>
</dbReference>
<dbReference type="PRINTS" id="PR00412">
    <property type="entry name" value="EPOXHYDRLASE"/>
</dbReference>
<dbReference type="EMBL" id="CP081869">
    <property type="protein sequence ID" value="QZO01772.1"/>
    <property type="molecule type" value="Genomic_DNA"/>
</dbReference>
<evidence type="ECO:0000313" key="2">
    <source>
        <dbReference type="EMBL" id="QZO01772.1"/>
    </source>
</evidence>
<feature type="domain" description="AB hydrolase-1" evidence="1">
    <location>
        <begin position="29"/>
        <end position="257"/>
    </location>
</feature>
<dbReference type="Gene3D" id="3.40.50.1820">
    <property type="entry name" value="alpha/beta hydrolase"/>
    <property type="match status" value="1"/>
</dbReference>
<reference evidence="2" key="1">
    <citation type="submission" date="2021-08" db="EMBL/GenBank/DDBJ databases">
        <authorList>
            <person name="Zhang H."/>
            <person name="Xu M."/>
            <person name="Yu Z."/>
            <person name="Yang L."/>
            <person name="Cai Y."/>
        </authorList>
    </citation>
    <scope>NUCLEOTIDE SEQUENCE</scope>
    <source>
        <strain evidence="2">CHL1</strain>
    </source>
</reference>
<dbReference type="InterPro" id="IPR050266">
    <property type="entry name" value="AB_hydrolase_sf"/>
</dbReference>